<dbReference type="Gene3D" id="1.25.40.10">
    <property type="entry name" value="Tetratricopeptide repeat domain"/>
    <property type="match status" value="2"/>
</dbReference>
<dbReference type="PANTHER" id="PTHR46082:SF11">
    <property type="entry name" value="AAA+ ATPASE DOMAIN-CONTAINING PROTEIN-RELATED"/>
    <property type="match status" value="1"/>
</dbReference>
<dbReference type="AlphaFoldDB" id="A0A0B7G013"/>
<keyword evidence="1" id="KW-0472">Membrane</keyword>
<dbReference type="STRING" id="1108050.A0A0B7G013"/>
<dbReference type="SUPFAM" id="SSF48452">
    <property type="entry name" value="TPR-like"/>
    <property type="match status" value="2"/>
</dbReference>
<keyword evidence="3" id="KW-1185">Reference proteome</keyword>
<organism evidence="2 3">
    <name type="scientific">Thanatephorus cucumeris (strain AG1-IB / isolate 7/3/14)</name>
    <name type="common">Lettuce bottom rot fungus</name>
    <name type="synonym">Rhizoctonia solani</name>
    <dbReference type="NCBI Taxonomy" id="1108050"/>
    <lineage>
        <taxon>Eukaryota</taxon>
        <taxon>Fungi</taxon>
        <taxon>Dikarya</taxon>
        <taxon>Basidiomycota</taxon>
        <taxon>Agaricomycotina</taxon>
        <taxon>Agaricomycetes</taxon>
        <taxon>Cantharellales</taxon>
        <taxon>Ceratobasidiaceae</taxon>
        <taxon>Rhizoctonia</taxon>
        <taxon>Rhizoctonia solani AG-1</taxon>
    </lineage>
</organism>
<evidence type="ECO:0000256" key="1">
    <source>
        <dbReference type="SAM" id="Phobius"/>
    </source>
</evidence>
<dbReference type="Pfam" id="PF13374">
    <property type="entry name" value="TPR_10"/>
    <property type="match status" value="1"/>
</dbReference>
<protein>
    <submittedName>
        <fullName evidence="2">Kinesin light chain</fullName>
    </submittedName>
</protein>
<gene>
    <name evidence="2" type="ORF">RSOLAG1IB_12686</name>
</gene>
<evidence type="ECO:0000313" key="2">
    <source>
        <dbReference type="EMBL" id="CEL63531.1"/>
    </source>
</evidence>
<dbReference type="Proteomes" id="UP000059188">
    <property type="component" value="Unassembled WGS sequence"/>
</dbReference>
<keyword evidence="1" id="KW-1133">Transmembrane helix</keyword>
<name>A0A0B7G013_THACB</name>
<accession>A0A0B7G013</accession>
<feature type="transmembrane region" description="Helical" evidence="1">
    <location>
        <begin position="559"/>
        <end position="579"/>
    </location>
</feature>
<evidence type="ECO:0000313" key="3">
    <source>
        <dbReference type="Proteomes" id="UP000059188"/>
    </source>
</evidence>
<dbReference type="Pfam" id="PF13424">
    <property type="entry name" value="TPR_12"/>
    <property type="match status" value="3"/>
</dbReference>
<dbReference type="OrthoDB" id="1658288at2759"/>
<dbReference type="InterPro" id="IPR053137">
    <property type="entry name" value="NLR-like"/>
</dbReference>
<proteinExistence type="predicted"/>
<dbReference type="InterPro" id="IPR011990">
    <property type="entry name" value="TPR-like_helical_dom_sf"/>
</dbReference>
<reference evidence="2 3" key="1">
    <citation type="submission" date="2014-11" db="EMBL/GenBank/DDBJ databases">
        <authorList>
            <person name="Wibberg Daniel"/>
        </authorList>
    </citation>
    <scope>NUCLEOTIDE SEQUENCE [LARGE SCALE GENOMIC DNA]</scope>
    <source>
        <strain evidence="2">Rhizoctonia solani AG1-IB 7/3/14</strain>
    </source>
</reference>
<dbReference type="EMBL" id="LN679948">
    <property type="protein sequence ID" value="CEL63531.1"/>
    <property type="molecule type" value="Genomic_DNA"/>
</dbReference>
<dbReference type="PANTHER" id="PTHR46082">
    <property type="entry name" value="ATP/GTP-BINDING PROTEIN-RELATED"/>
    <property type="match status" value="1"/>
</dbReference>
<sequence length="583" mass="66769">MEGQALTAEREAASALLQDLGYLALAIVHAGAYMRHVHSVGIVQYRDLFLSERHTTLRDSGRIYKNFDSYEKSLDTTWKMCYDLLQEPSKKMLWLMAFLDNSQIHEDLFKRAMRNFQLHEHLGVDPPTSVEPPVRSYVKEYLSIFLDSEGRWDTIRFADVMNDLTSCSLVEFDQMNLAYRVHVLVQSWVCTVIPQTPEFALGCTVTLLSTSLLNLQDDTGTLVFEQQLWLHVNNILERGYEIGADHGAVFAYLCLRMGQHDQAIRLMKRATDVHGKLLGENNPITKMAVNALSLVYSYLGQNDDAVKTATDALSSCERVLGDGHFVTLQSRECLSEAYAQQGRWDEAEALQIRVLEEYRRLMSEEHPRVLLNMTRLAQIYTQWARWDKAEELWTIILRANKLIGEEHPDALDAMNYLAICYSFQGRHDEAEQLQGQIFKAVELWQESHPRMLESMDFAGTNYALLGQPEEANRILLRVMEARKRLLGEGHPDTIKTMHRVAMSYHYLGEYDEAELLLTNAIHISKCKFGGDHTITQLCQSSLVNCRMMMIDSKKRSKSYWTTFVLLVSVLFVSISVLLCKISG</sequence>
<keyword evidence="1" id="KW-0812">Transmembrane</keyword>